<feature type="transmembrane region" description="Helical" evidence="2">
    <location>
        <begin position="5"/>
        <end position="22"/>
    </location>
</feature>
<comment type="subcellular location">
    <subcellularLocation>
        <location evidence="1">Cell membrane</location>
        <topology evidence="1">Multi-pass membrane protein</topology>
    </subcellularLocation>
</comment>
<accession>A0ABS5PQW2</accession>
<dbReference type="InterPro" id="IPR009709">
    <property type="entry name" value="DUF1290"/>
</dbReference>
<keyword evidence="1 2" id="KW-0472">Membrane</keyword>
<comment type="similarity">
    <text evidence="1">Belongs to the sbp family.</text>
</comment>
<proteinExistence type="inferred from homology"/>
<keyword evidence="2" id="KW-1133">Transmembrane helix</keyword>
<evidence type="ECO:0000313" key="4">
    <source>
        <dbReference type="Proteomes" id="UP000746471"/>
    </source>
</evidence>
<evidence type="ECO:0000313" key="3">
    <source>
        <dbReference type="EMBL" id="MBS7527543.1"/>
    </source>
</evidence>
<evidence type="ECO:0000256" key="2">
    <source>
        <dbReference type="SAM" id="Phobius"/>
    </source>
</evidence>
<dbReference type="Proteomes" id="UP000746471">
    <property type="component" value="Unassembled WGS sequence"/>
</dbReference>
<keyword evidence="4" id="KW-1185">Reference proteome</keyword>
<organism evidence="3 4">
    <name type="scientific">Fusibacter paucivorans</name>
    <dbReference type="NCBI Taxonomy" id="76009"/>
    <lineage>
        <taxon>Bacteria</taxon>
        <taxon>Bacillati</taxon>
        <taxon>Bacillota</taxon>
        <taxon>Clostridia</taxon>
        <taxon>Eubacteriales</taxon>
        <taxon>Eubacteriales Family XII. Incertae Sedis</taxon>
        <taxon>Fusibacter</taxon>
    </lineage>
</organism>
<feature type="transmembrane region" description="Helical" evidence="2">
    <location>
        <begin position="28"/>
        <end position="49"/>
    </location>
</feature>
<reference evidence="3 4" key="1">
    <citation type="submission" date="2021-05" db="EMBL/GenBank/DDBJ databases">
        <title>Fusibacter ferrireducens sp. nov., an anaerobic, sulfur- and Fe-reducing bacterium isolated from the mangrove sediment.</title>
        <authorList>
            <person name="Qiu D."/>
        </authorList>
    </citation>
    <scope>NUCLEOTIDE SEQUENCE [LARGE SCALE GENOMIC DNA]</scope>
    <source>
        <strain evidence="3 4">DSM 12116</strain>
    </source>
</reference>
<feature type="transmembrane region" description="Helical" evidence="2">
    <location>
        <begin position="56"/>
        <end position="76"/>
    </location>
</feature>
<protein>
    <submittedName>
        <fullName evidence="3">Small basic family protein</fullName>
    </submittedName>
</protein>
<feature type="transmembrane region" description="Helical" evidence="2">
    <location>
        <begin position="82"/>
        <end position="102"/>
    </location>
</feature>
<dbReference type="PIRSF" id="PIRSF018579">
    <property type="entry name" value="Sbp"/>
    <property type="match status" value="1"/>
</dbReference>
<evidence type="ECO:0000256" key="1">
    <source>
        <dbReference type="PIRNR" id="PIRNR018579"/>
    </source>
</evidence>
<sequence>MIIAIIGIILGIIIGLYLPFEFTTISSLYVSVGILAAIDSILGALRASFENRFDGIVFLTGFFINALVAIALSYIGDKLGVPIYYAAIFVFGTRMFNNIGIIRNESIDKIREKNKNKSKPQ</sequence>
<name>A0ABS5PQW2_9FIRM</name>
<comment type="caution">
    <text evidence="3">The sequence shown here is derived from an EMBL/GenBank/DDBJ whole genome shotgun (WGS) entry which is preliminary data.</text>
</comment>
<gene>
    <name evidence="3" type="ORF">KHM83_12735</name>
</gene>
<keyword evidence="1" id="KW-1003">Cell membrane</keyword>
<keyword evidence="1 2" id="KW-0812">Transmembrane</keyword>
<dbReference type="RefSeq" id="WP_213237404.1">
    <property type="nucleotide sequence ID" value="NZ_JAHBCL010000021.1"/>
</dbReference>
<dbReference type="EMBL" id="JAHBCL010000021">
    <property type="protein sequence ID" value="MBS7527543.1"/>
    <property type="molecule type" value="Genomic_DNA"/>
</dbReference>
<dbReference type="Pfam" id="PF06947">
    <property type="entry name" value="DUF1290"/>
    <property type="match status" value="1"/>
</dbReference>